<reference evidence="4" key="1">
    <citation type="submission" date="2023-01" db="EMBL/GenBank/DDBJ databases">
        <title>Xenophilus mangrovi sp. nov., isolated from soil of Mangrove nature reserve.</title>
        <authorList>
            <person name="Xu S."/>
            <person name="Liu Z."/>
            <person name="Xu Y."/>
        </authorList>
    </citation>
    <scope>NUCLEOTIDE SEQUENCE</scope>
    <source>
        <strain evidence="4">YW8</strain>
    </source>
</reference>
<evidence type="ECO:0000313" key="4">
    <source>
        <dbReference type="EMBL" id="MDA7415996.1"/>
    </source>
</evidence>
<dbReference type="PROSITE" id="PS00455">
    <property type="entry name" value="AMP_BINDING"/>
    <property type="match status" value="1"/>
</dbReference>
<evidence type="ECO:0000259" key="3">
    <source>
        <dbReference type="Pfam" id="PF00501"/>
    </source>
</evidence>
<dbReference type="AlphaFoldDB" id="A0AAE3N680"/>
<evidence type="ECO:0000256" key="2">
    <source>
        <dbReference type="ARBA" id="ARBA00022598"/>
    </source>
</evidence>
<dbReference type="Pfam" id="PF00501">
    <property type="entry name" value="AMP-binding"/>
    <property type="match status" value="1"/>
</dbReference>
<dbReference type="Gene3D" id="3.40.50.12780">
    <property type="entry name" value="N-terminal domain of ligase-like"/>
    <property type="match status" value="1"/>
</dbReference>
<keyword evidence="2" id="KW-0436">Ligase</keyword>
<dbReference type="PANTHER" id="PTHR43201:SF5">
    <property type="entry name" value="MEDIUM-CHAIN ACYL-COA LIGASE ACSF2, MITOCHONDRIAL"/>
    <property type="match status" value="1"/>
</dbReference>
<evidence type="ECO:0000313" key="5">
    <source>
        <dbReference type="Proteomes" id="UP001212602"/>
    </source>
</evidence>
<keyword evidence="5" id="KW-1185">Reference proteome</keyword>
<dbReference type="Gene3D" id="3.30.300.30">
    <property type="match status" value="1"/>
</dbReference>
<dbReference type="Proteomes" id="UP001212602">
    <property type="component" value="Unassembled WGS sequence"/>
</dbReference>
<dbReference type="InterPro" id="IPR042099">
    <property type="entry name" value="ANL_N_sf"/>
</dbReference>
<evidence type="ECO:0000256" key="1">
    <source>
        <dbReference type="ARBA" id="ARBA00006432"/>
    </source>
</evidence>
<dbReference type="InterPro" id="IPR020845">
    <property type="entry name" value="AMP-binding_CS"/>
</dbReference>
<comment type="similarity">
    <text evidence="1">Belongs to the ATP-dependent AMP-binding enzyme family.</text>
</comment>
<dbReference type="SUPFAM" id="SSF56801">
    <property type="entry name" value="Acetyl-CoA synthetase-like"/>
    <property type="match status" value="1"/>
</dbReference>
<dbReference type="RefSeq" id="WP_271427236.1">
    <property type="nucleotide sequence ID" value="NZ_JAQIPB010000002.1"/>
</dbReference>
<comment type="caution">
    <text evidence="4">The sequence shown here is derived from an EMBL/GenBank/DDBJ whole genome shotgun (WGS) entry which is preliminary data.</text>
</comment>
<name>A0AAE3N680_9BURK</name>
<gene>
    <name evidence="4" type="ORF">PGB34_06420</name>
</gene>
<organism evidence="4 5">
    <name type="scientific">Xenophilus arseniciresistens</name>
    <dbReference type="NCBI Taxonomy" id="1283306"/>
    <lineage>
        <taxon>Bacteria</taxon>
        <taxon>Pseudomonadati</taxon>
        <taxon>Pseudomonadota</taxon>
        <taxon>Betaproteobacteria</taxon>
        <taxon>Burkholderiales</taxon>
        <taxon>Comamonadaceae</taxon>
        <taxon>Xenophilus</taxon>
    </lineage>
</organism>
<sequence>MLAERIAAQAWYHRSIPDLFDETCRLRGARTALIFEGREISFSDLHAQVQQMAHALLRLGIGKGDVVCTLPSPTPEFAVLYFATLQVGAVVNPLNLLWGRLEFEGVLPRNRPAMIVTVDHYGGRDYIALLKEAIPDLHWDGEGRPSAASLPTLRHLVCLSRGGQRHAGFMDFEALREAGAGAHEPASAAVMEALLAAREPTEIQFICQTSGTTGLSKSALWDHRPPLATVNFGAQAMGFDETECYINLAPFYHNSGLYALNMNLVLCGTPLVLMESFHPKLALELIDRHGCTSTFGFDAHWQAMRRVPDFERYRFTIRKAILAGEPKTYDLVRAMCPPGATINNLYAQTENGPLVSLAQHDCVDYQINKYTHGRPLPGVRVVIKDIETGERVPQGSSGEICYSSPYMFRGYLAQEEATRASYDAEGYFHSGDYGHFDGGYITFLGRLGGVVKSGGENVSTTRVSTLLLEHFADEFDDVKTIGVEDDYWGARVVSFVRAREGCAVRSTAELREACKGHLAAYEIPRDFLAWEGEWPVTAEGKINFKRLTERARQLLAEGAAQ</sequence>
<accession>A0AAE3N680</accession>
<dbReference type="GO" id="GO:0006631">
    <property type="term" value="P:fatty acid metabolic process"/>
    <property type="evidence" value="ECO:0007669"/>
    <property type="project" value="TreeGrafter"/>
</dbReference>
<dbReference type="GO" id="GO:0031956">
    <property type="term" value="F:medium-chain fatty acid-CoA ligase activity"/>
    <property type="evidence" value="ECO:0007669"/>
    <property type="project" value="TreeGrafter"/>
</dbReference>
<dbReference type="InterPro" id="IPR045851">
    <property type="entry name" value="AMP-bd_C_sf"/>
</dbReference>
<protein>
    <submittedName>
        <fullName evidence="4">Class I adenylate-forming enzyme family protein</fullName>
    </submittedName>
</protein>
<dbReference type="PANTHER" id="PTHR43201">
    <property type="entry name" value="ACYL-COA SYNTHETASE"/>
    <property type="match status" value="1"/>
</dbReference>
<dbReference type="InterPro" id="IPR000873">
    <property type="entry name" value="AMP-dep_synth/lig_dom"/>
</dbReference>
<dbReference type="EMBL" id="JAQIPB010000002">
    <property type="protein sequence ID" value="MDA7415996.1"/>
    <property type="molecule type" value="Genomic_DNA"/>
</dbReference>
<feature type="domain" description="AMP-dependent synthetase/ligase" evidence="3">
    <location>
        <begin position="20"/>
        <end position="412"/>
    </location>
</feature>
<proteinExistence type="inferred from homology"/>